<feature type="region of interest" description="Disordered" evidence="1">
    <location>
        <begin position="231"/>
        <end position="251"/>
    </location>
</feature>
<organism evidence="2">
    <name type="scientific">Sylvanvirus sp</name>
    <dbReference type="NCBI Taxonomy" id="2487774"/>
    <lineage>
        <taxon>Viruses</taxon>
    </lineage>
</organism>
<dbReference type="CDD" id="cd08161">
    <property type="entry name" value="SET"/>
    <property type="match status" value="1"/>
</dbReference>
<reference evidence="2" key="1">
    <citation type="submission" date="2018-10" db="EMBL/GenBank/DDBJ databases">
        <title>Hidden diversity of soil giant viruses.</title>
        <authorList>
            <person name="Schulz F."/>
            <person name="Alteio L."/>
            <person name="Goudeau D."/>
            <person name="Ryan E.M."/>
            <person name="Malmstrom R.R."/>
            <person name="Blanchard J."/>
            <person name="Woyke T."/>
        </authorList>
    </citation>
    <scope>NUCLEOTIDE SEQUENCE</scope>
    <source>
        <strain evidence="2">SYV1</strain>
    </source>
</reference>
<accession>A0A3G5AK22</accession>
<proteinExistence type="predicted"/>
<evidence type="ECO:0000313" key="2">
    <source>
        <dbReference type="EMBL" id="AYV87011.1"/>
    </source>
</evidence>
<gene>
    <name evidence="2" type="ORF">Sylvanvirus18_14</name>
</gene>
<feature type="region of interest" description="Disordered" evidence="1">
    <location>
        <begin position="1"/>
        <end position="64"/>
    </location>
</feature>
<sequence length="338" mass="38101">MNSLLLSSIDDRDSKDSKTPTLNQIESPEIDKDHPFSTNTNKSHDSSDYSDSPNPENESSIHSSPEAFQALQKLSPQGGFDCKASTRPGAGYGLFATKDLEAGHVVPKMLFPFVNDFLIFESTDFNKCKGNFEQLKHRWSLYVSASRANSSLPWLDDISRAQLLEECRLKKSLGIFGLSNGSLDSSRTLTKSVKKGQEIFRSYSSEWLTHIWRDFVIYVITNPRFIEEVKANKRPGPESTSTSADPKPKPSKKIKCMHLITLLNNVDGIRRTILELVPEDLQLIAIQTSYLLQYLFDADEELKKLKLPCGFPNEWYKAQQLWIKSSLLNGSAESNKSV</sequence>
<name>A0A3G5AK22_9VIRU</name>
<evidence type="ECO:0000256" key="1">
    <source>
        <dbReference type="SAM" id="MobiDB-lite"/>
    </source>
</evidence>
<dbReference type="SUPFAM" id="SSF82199">
    <property type="entry name" value="SET domain"/>
    <property type="match status" value="1"/>
</dbReference>
<dbReference type="EMBL" id="MK072524">
    <property type="protein sequence ID" value="AYV87011.1"/>
    <property type="molecule type" value="Genomic_DNA"/>
</dbReference>
<feature type="compositionally biased region" description="Polar residues" evidence="1">
    <location>
        <begin position="49"/>
        <end position="63"/>
    </location>
</feature>
<dbReference type="InterPro" id="IPR046341">
    <property type="entry name" value="SET_dom_sf"/>
</dbReference>
<protein>
    <submittedName>
        <fullName evidence="2">Uncharacterized protein</fullName>
    </submittedName>
</protein>
<feature type="compositionally biased region" description="Basic and acidic residues" evidence="1">
    <location>
        <begin position="9"/>
        <end position="18"/>
    </location>
</feature>